<dbReference type="RefSeq" id="WP_182412881.1">
    <property type="nucleotide sequence ID" value="NZ_CP055153.1"/>
</dbReference>
<feature type="domain" description="F5/8 type C" evidence="3">
    <location>
        <begin position="36"/>
        <end position="173"/>
    </location>
</feature>
<name>A0A7L7LCL4_9BACT</name>
<dbReference type="Pfam" id="PF19081">
    <property type="entry name" value="Ig_7"/>
    <property type="match status" value="1"/>
</dbReference>
<dbReference type="SMART" id="SM00282">
    <property type="entry name" value="LamG"/>
    <property type="match status" value="1"/>
</dbReference>
<evidence type="ECO:0000313" key="5">
    <source>
        <dbReference type="Proteomes" id="UP000514509"/>
    </source>
</evidence>
<feature type="transmembrane region" description="Helical" evidence="2">
    <location>
        <begin position="21"/>
        <end position="44"/>
    </location>
</feature>
<dbReference type="InterPro" id="IPR044023">
    <property type="entry name" value="Ig_7"/>
</dbReference>
<protein>
    <submittedName>
        <fullName evidence="4">Discoidin domain-containing protein</fullName>
    </submittedName>
</protein>
<reference evidence="4 5" key="2">
    <citation type="submission" date="2020-08" db="EMBL/GenBank/DDBJ databases">
        <title>Adhaeribacter dokdonensis sp. nov., isolated from the rhizosphere of Elymus tsukushiensis, a plant native to the Dokdo Islands, Republic of Korea.</title>
        <authorList>
            <person name="Ghim S.Y."/>
        </authorList>
    </citation>
    <scope>NUCLEOTIDE SEQUENCE [LARGE SCALE GENOMIC DNA]</scope>
    <source>
        <strain evidence="4 5">KUDC8001</strain>
    </source>
</reference>
<dbReference type="Gene3D" id="2.60.120.260">
    <property type="entry name" value="Galactose-binding domain-like"/>
    <property type="match status" value="2"/>
</dbReference>
<dbReference type="SMART" id="SM00231">
    <property type="entry name" value="FA58C"/>
    <property type="match status" value="1"/>
</dbReference>
<organism evidence="4 5">
    <name type="scientific">Adhaeribacter radiodurans</name>
    <dbReference type="NCBI Taxonomy" id="2745197"/>
    <lineage>
        <taxon>Bacteria</taxon>
        <taxon>Pseudomonadati</taxon>
        <taxon>Bacteroidota</taxon>
        <taxon>Cytophagia</taxon>
        <taxon>Cytophagales</taxon>
        <taxon>Hymenobacteraceae</taxon>
        <taxon>Adhaeribacter</taxon>
    </lineage>
</organism>
<dbReference type="Pfam" id="PF18962">
    <property type="entry name" value="Por_Secre_tail"/>
    <property type="match status" value="1"/>
</dbReference>
<dbReference type="EMBL" id="CP055153">
    <property type="protein sequence ID" value="QMU30434.1"/>
    <property type="molecule type" value="Genomic_DNA"/>
</dbReference>
<dbReference type="InterPro" id="IPR008979">
    <property type="entry name" value="Galactose-bd-like_sf"/>
</dbReference>
<dbReference type="InterPro" id="IPR013783">
    <property type="entry name" value="Ig-like_fold"/>
</dbReference>
<sequence length="1045" mass="113738">MEQSFFKVIQQYLAVAGKIRSTWFAVMIYALFTTFFFSCSIAFAQNTVNLALNKAATASSAVGSNNANLAVDGNENTRWESNSSDPQWLQVDLGVVQSISRVRLVWENAYGKDYEIQVSDNGTTWSPIQTVTNNNTLINDFAVSANGRYVRVYGTVRGTGYGYSLFELGVYGIDNSPVVSLSSPANNAIYNLPTTILLSATANAASGRTISQVEFYNGTTLLGSTTTAPYTFTWGNPTLGTHTITAKAIDNENAAAFSSPVTITVNALNIALNRPAVASTTNNNGVLASNAFDGNLGTRWESQQGVDSQWLYVDLGDIYSIERVKLTWETAYASNFRIEVSNDASTWTTIASETNPANLGNNLVNDLTGLVGSGRYIRMYGVSRSTQYGYSLWEFEVNGSSGPSVIEAPAPGVTYTAPGNLAVSINAASVTEPISKIELVSDNIVLDTRTTEPFTYTVSLTDLAAGNYNLYARIYDENNSVTNSSVVPVYVVPATSGAFSCGEPVILTASGGTYRWYTVPVGGTPIANTSGTTYTTPILNFTTTYYVAAVSPEGEESQRTPVTANFNSLAQVATTGLTSSYPFNGNPLDATGQGNNGIVHGAILVADRYNRPNSAYSFDGVGDYITTSTSFPTNIEGTNVFSLSLWFKTNTAWGGKMLGLGTSQTGPSSQYDRHIYMTNSGQVVFGIYLDTHKIIKSPEAFNDNEWHHVVATLAPSGIKLFIDGKLEASDESVKKGESYAAPGYWRIGFDNLGGWPDDPTSDYFQGQLDDINIYYSTEISPGDLTSLYGASVDPVNTGETLKLKANYVEGVTYSWTGPNDFTSNLQNPTIPNATAVNAGEYTVVANSGTCSTTPITVTAVVNAPLPVNLILFKANQRAGEVKLQWETAMEVNNKGFIVQRSTDGLLFENIGFVEGACTSRQVQHYTYFDKPVSFEWLYYRLQQIDFDGQIVYSKIITVKTVLISSFSFYPNPVKTKAILSWSTPLPKGTLIKIFDSKGQIILMEHLPGKEQNEYWLNLEELVPGQYYFILEKDDQVIYRSKMLKQ</sequence>
<proteinExistence type="predicted"/>
<dbReference type="InterPro" id="IPR001791">
    <property type="entry name" value="Laminin_G"/>
</dbReference>
<dbReference type="SUPFAM" id="SSF49785">
    <property type="entry name" value="Galactose-binding domain-like"/>
    <property type="match status" value="2"/>
</dbReference>
<gene>
    <name evidence="4" type="ORF">HUW48_21490</name>
</gene>
<dbReference type="InterPro" id="IPR051941">
    <property type="entry name" value="BG_Antigen-Binding_Lectin"/>
</dbReference>
<dbReference type="Proteomes" id="UP000514509">
    <property type="component" value="Chromosome"/>
</dbReference>
<dbReference type="KEGG" id="add:HUW48_21490"/>
<evidence type="ECO:0000256" key="2">
    <source>
        <dbReference type="SAM" id="Phobius"/>
    </source>
</evidence>
<dbReference type="GO" id="GO:0005975">
    <property type="term" value="P:carbohydrate metabolic process"/>
    <property type="evidence" value="ECO:0007669"/>
    <property type="project" value="UniProtKB-ARBA"/>
</dbReference>
<dbReference type="Pfam" id="PF17957">
    <property type="entry name" value="Big_7"/>
    <property type="match status" value="2"/>
</dbReference>
<dbReference type="PROSITE" id="PS50022">
    <property type="entry name" value="FA58C_3"/>
    <property type="match status" value="2"/>
</dbReference>
<keyword evidence="1" id="KW-0245">EGF-like domain</keyword>
<dbReference type="Pfam" id="PF00754">
    <property type="entry name" value="F5_F8_type_C"/>
    <property type="match status" value="2"/>
</dbReference>
<dbReference type="Gene3D" id="2.60.120.200">
    <property type="match status" value="1"/>
</dbReference>
<dbReference type="Gene3D" id="2.60.40.10">
    <property type="entry name" value="Immunoglobulins"/>
    <property type="match status" value="3"/>
</dbReference>
<dbReference type="CDD" id="cd00110">
    <property type="entry name" value="LamG"/>
    <property type="match status" value="1"/>
</dbReference>
<keyword evidence="5" id="KW-1185">Reference proteome</keyword>
<feature type="domain" description="F5/8 type C" evidence="3">
    <location>
        <begin position="258"/>
        <end position="400"/>
    </location>
</feature>
<dbReference type="SUPFAM" id="SSF49899">
    <property type="entry name" value="Concanavalin A-like lectins/glucanases"/>
    <property type="match status" value="1"/>
</dbReference>
<dbReference type="GO" id="GO:0004553">
    <property type="term" value="F:hydrolase activity, hydrolyzing O-glycosyl compounds"/>
    <property type="evidence" value="ECO:0007669"/>
    <property type="project" value="UniProtKB-ARBA"/>
</dbReference>
<dbReference type="PANTHER" id="PTHR45713">
    <property type="entry name" value="FTP DOMAIN-CONTAINING PROTEIN"/>
    <property type="match status" value="1"/>
</dbReference>
<dbReference type="InterPro" id="IPR026444">
    <property type="entry name" value="Secre_tail"/>
</dbReference>
<dbReference type="AlphaFoldDB" id="A0A7L7LCL4"/>
<evidence type="ECO:0000259" key="3">
    <source>
        <dbReference type="PROSITE" id="PS50022"/>
    </source>
</evidence>
<accession>A0A7L7LCL4</accession>
<keyword evidence="2" id="KW-0472">Membrane</keyword>
<evidence type="ECO:0000313" key="4">
    <source>
        <dbReference type="EMBL" id="QMU30434.1"/>
    </source>
</evidence>
<evidence type="ECO:0000256" key="1">
    <source>
        <dbReference type="ARBA" id="ARBA00022536"/>
    </source>
</evidence>
<dbReference type="InterPro" id="IPR000421">
    <property type="entry name" value="FA58C"/>
</dbReference>
<dbReference type="NCBIfam" id="TIGR04183">
    <property type="entry name" value="Por_Secre_tail"/>
    <property type="match status" value="1"/>
</dbReference>
<dbReference type="PANTHER" id="PTHR45713:SF6">
    <property type="entry name" value="F5_8 TYPE C DOMAIN-CONTAINING PROTEIN"/>
    <property type="match status" value="1"/>
</dbReference>
<keyword evidence="2" id="KW-1133">Transmembrane helix</keyword>
<keyword evidence="2" id="KW-0812">Transmembrane</keyword>
<reference evidence="4 5" key="1">
    <citation type="submission" date="2020-06" db="EMBL/GenBank/DDBJ databases">
        <authorList>
            <person name="Hwang Y.J."/>
        </authorList>
    </citation>
    <scope>NUCLEOTIDE SEQUENCE [LARGE SCALE GENOMIC DNA]</scope>
    <source>
        <strain evidence="4 5">KUDC8001</strain>
    </source>
</reference>
<dbReference type="InterPro" id="IPR013320">
    <property type="entry name" value="ConA-like_dom_sf"/>
</dbReference>
<dbReference type="Pfam" id="PF13385">
    <property type="entry name" value="Laminin_G_3"/>
    <property type="match status" value="1"/>
</dbReference>